<feature type="transmembrane region" description="Helical" evidence="1">
    <location>
        <begin position="223"/>
        <end position="246"/>
    </location>
</feature>
<gene>
    <name evidence="2" type="ORF">AVDCRST_MAG77-3754</name>
</gene>
<organism evidence="2">
    <name type="scientific">uncultured Chloroflexota bacterium</name>
    <dbReference type="NCBI Taxonomy" id="166587"/>
    <lineage>
        <taxon>Bacteria</taxon>
        <taxon>Bacillati</taxon>
        <taxon>Chloroflexota</taxon>
        <taxon>environmental samples</taxon>
    </lineage>
</organism>
<accession>A0A6J4J5W2</accession>
<evidence type="ECO:0000313" key="2">
    <source>
        <dbReference type="EMBL" id="CAA9267786.1"/>
    </source>
</evidence>
<dbReference type="AlphaFoldDB" id="A0A6J4J5W2"/>
<keyword evidence="1" id="KW-0472">Membrane</keyword>
<feature type="transmembrane region" description="Helical" evidence="1">
    <location>
        <begin position="253"/>
        <end position="275"/>
    </location>
</feature>
<keyword evidence="1" id="KW-0812">Transmembrane</keyword>
<evidence type="ECO:0008006" key="3">
    <source>
        <dbReference type="Google" id="ProtNLM"/>
    </source>
</evidence>
<proteinExistence type="predicted"/>
<evidence type="ECO:0000256" key="1">
    <source>
        <dbReference type="SAM" id="Phobius"/>
    </source>
</evidence>
<protein>
    <recommendedName>
        <fullName evidence="3">Nickel/cobalt efflux system</fullName>
    </recommendedName>
</protein>
<feature type="transmembrane region" description="Helical" evidence="1">
    <location>
        <begin position="74"/>
        <end position="102"/>
    </location>
</feature>
<reference evidence="2" key="1">
    <citation type="submission" date="2020-02" db="EMBL/GenBank/DDBJ databases">
        <authorList>
            <person name="Meier V. D."/>
        </authorList>
    </citation>
    <scope>NUCLEOTIDE SEQUENCE</scope>
    <source>
        <strain evidence="2">AVDCRST_MAG77</strain>
    </source>
</reference>
<dbReference type="EMBL" id="CADCTC010000170">
    <property type="protein sequence ID" value="CAA9267786.1"/>
    <property type="molecule type" value="Genomic_DNA"/>
</dbReference>
<feature type="transmembrane region" description="Helical" evidence="1">
    <location>
        <begin position="114"/>
        <end position="134"/>
    </location>
</feature>
<sequence length="297" mass="30877">MELAQTTELAQQAGGLALMGTALTLGVRHGIDWDHLAAITDITGTTTAVKVPGSQASTSPAPATLVTGGINWRAVWLASLYAVGHGLVVVVLGMAALLFGAILPDWIDPIMERLVGATLLFLGVWVAYSLVRYWQGDGDFRLQSRWMLVFSGVRRGWGALQQRVHGHRHTAGAYHVHRVDQYGPGTAFGTGLIHGIGAETGTQVLIIAAVGGAASQGFGAGMLLAFVAGLLISNTAVALLTSAGFISATRIKTLYVAAGVMAAVFSLWVGSYAVLGVSDQLPDLQTTITALFGEAAA</sequence>
<keyword evidence="1" id="KW-1133">Transmembrane helix</keyword>
<name>A0A6J4J5W2_9CHLR</name>